<dbReference type="RefSeq" id="XP_069956342.1">
    <property type="nucleotide sequence ID" value="XM_070100241.1"/>
</dbReference>
<dbReference type="PANTHER" id="PTHR24036:SF16">
    <property type="entry name" value="KNICKKOPF"/>
    <property type="match status" value="1"/>
</dbReference>
<dbReference type="SMART" id="SM00664">
    <property type="entry name" value="DoH"/>
    <property type="match status" value="1"/>
</dbReference>
<evidence type="ECO:0000256" key="1">
    <source>
        <dbReference type="ARBA" id="ARBA00022737"/>
    </source>
</evidence>
<dbReference type="InterPro" id="IPR045266">
    <property type="entry name" value="DOH_DOMON"/>
</dbReference>
<dbReference type="InterPro" id="IPR019545">
    <property type="entry name" value="DM13_domain"/>
</dbReference>
<dbReference type="PROSITE" id="PS50836">
    <property type="entry name" value="DOMON"/>
    <property type="match status" value="1"/>
</dbReference>
<proteinExistence type="evidence at transcript level"/>
<dbReference type="Pfam" id="PF10517">
    <property type="entry name" value="DM13"/>
    <property type="match status" value="2"/>
</dbReference>
<protein>
    <submittedName>
        <fullName evidence="4">Knickkopf</fullName>
    </submittedName>
</protein>
<dbReference type="KEGG" id="cqd:128701374"/>
<feature type="domain" description="DM13" evidence="3">
    <location>
        <begin position="141"/>
        <end position="250"/>
    </location>
</feature>
<dbReference type="CTD" id="47137"/>
<dbReference type="GeneID" id="128701374"/>
<dbReference type="CDD" id="cd09631">
    <property type="entry name" value="DOMON_DOH"/>
    <property type="match status" value="1"/>
</dbReference>
<evidence type="ECO:0000259" key="3">
    <source>
        <dbReference type="PROSITE" id="PS51549"/>
    </source>
</evidence>
<evidence type="ECO:0000259" key="2">
    <source>
        <dbReference type="PROSITE" id="PS50836"/>
    </source>
</evidence>
<dbReference type="Pfam" id="PF03351">
    <property type="entry name" value="DOMON"/>
    <property type="match status" value="1"/>
</dbReference>
<sequence length="685" mass="77390">MEYRRITGIVFSCIIIGCCRSDDTYVGKKIGELNSYHHQVGGDVYAVDETTFLIKNFMYDGNGGDTFFWAGSRPRPGPQGFIVPNELGRTNILDRYLNKDITLTLPDKKTIPEIKWLAVYDLSRLEAFGDIYIPEGFEPPQKIILNKLSSKTGEVKSGAVTIIDSKTIIIEDLSYDGTGNEVHFWVGVGPQPHSKGIKIPDEHGYMTPLGKYRKKTVVLELPGDLTVFTVDWLSLYDIQQEKVLGSIIIPEELNVPPSLVKVIPHENSMPNCEQLYKDFQVSWEVFGDQITMELAAQVGENDYVAFGMSGSQTKPEMIGGDVVVSFMEGYLGNLIDYNMSSYMPCTQLLGQHKGVCQDDKVGGTQDYQAFSSKREDGINIFTFRRRLTTPDTGDIPYPDTGEAMIIWALGTLDSIKKPTMHYAWSKVKQQLTFSRKATERKCFAFTRSDKPSLKRWPRFHLADPAAREFTARLGPDGGSRGYSAITQQYSDTGLAWYINGYLVPDVYIKRNTKYRFLVEGGSNPYDPRSYHPMIITDEPHGAYSQLSEDQQKEVRVLAGIGYSVRGDPRPLAAGRLCLWKHTQDGDRRKDVEFSTFERFRNSLMLQCGEGEAAVLEFTPNKSWPDVVYYNSWTAPNMGWRLHILEEIHTEQILAAVSGSQGLRFIVWHKFSFILCLGVWTVLILI</sequence>
<dbReference type="PANTHER" id="PTHR24036">
    <property type="entry name" value="SKELETOR-RELATED"/>
    <property type="match status" value="1"/>
</dbReference>
<organism evidence="4">
    <name type="scientific">Cherax quadricarinatus</name>
    <name type="common">Australian red claw crayfish</name>
    <dbReference type="NCBI Taxonomy" id="27406"/>
    <lineage>
        <taxon>Eukaryota</taxon>
        <taxon>Metazoa</taxon>
        <taxon>Ecdysozoa</taxon>
        <taxon>Arthropoda</taxon>
        <taxon>Crustacea</taxon>
        <taxon>Multicrustacea</taxon>
        <taxon>Malacostraca</taxon>
        <taxon>Eumalacostraca</taxon>
        <taxon>Eucarida</taxon>
        <taxon>Decapoda</taxon>
        <taxon>Pleocyemata</taxon>
        <taxon>Astacidea</taxon>
        <taxon>Parastacoidea</taxon>
        <taxon>Parastacidae</taxon>
        <taxon>Cherax</taxon>
    </lineage>
</organism>
<dbReference type="InterPro" id="IPR005018">
    <property type="entry name" value="DOMON_domain"/>
</dbReference>
<dbReference type="SMART" id="SM00686">
    <property type="entry name" value="DM13"/>
    <property type="match status" value="2"/>
</dbReference>
<feature type="domain" description="DM13" evidence="3">
    <location>
        <begin position="27"/>
        <end position="134"/>
    </location>
</feature>
<dbReference type="OrthoDB" id="2448405at2759"/>
<keyword evidence="1" id="KW-0677">Repeat</keyword>
<dbReference type="PROSITE" id="PS51257">
    <property type="entry name" value="PROKAR_LIPOPROTEIN"/>
    <property type="match status" value="1"/>
</dbReference>
<dbReference type="EMBL" id="KR025533">
    <property type="protein sequence ID" value="AKK23338.1"/>
    <property type="molecule type" value="mRNA"/>
</dbReference>
<dbReference type="PROSITE" id="PS51549">
    <property type="entry name" value="DM13"/>
    <property type="match status" value="2"/>
</dbReference>
<dbReference type="InterPro" id="IPR052126">
    <property type="entry name" value="Spindle_Org/Thrombomodulin"/>
</dbReference>
<evidence type="ECO:0000313" key="4">
    <source>
        <dbReference type="EMBL" id="AKK23338.1"/>
    </source>
</evidence>
<feature type="domain" description="DOMON" evidence="2">
    <location>
        <begin position="277"/>
        <end position="410"/>
    </location>
</feature>
<name>A0A0G3IA47_CHEQU</name>
<dbReference type="AlphaFoldDB" id="A0A0G3IA47"/>
<accession>A0A0G3IA47</accession>
<reference evidence="4" key="1">
    <citation type="journal article" date="2015" name="Integr. Comp. Biol.">
        <title>Exoskeletons across the Pancrustacea: Comparative Morphology, Physiology, Biochemistry and Genetics.</title>
        <authorList>
            <person name="Roer R."/>
            <person name="Abehsera S."/>
            <person name="Sagi A."/>
        </authorList>
    </citation>
    <scope>NUCLEOTIDE SEQUENCE</scope>
    <source>
        <tissue evidence="4">Exoskeleton forming epithelium</tissue>
    </source>
</reference>